<keyword evidence="3" id="KW-1185">Reference proteome</keyword>
<dbReference type="PIRSF" id="PIRSF010260">
    <property type="entry name" value="UCP010260"/>
    <property type="match status" value="1"/>
</dbReference>
<protein>
    <recommendedName>
        <fullName evidence="1">DUF1990 domain-containing protein</fullName>
    </recommendedName>
</protein>
<dbReference type="PANTHER" id="PTHR34202">
    <property type="entry name" value="UPF0548 PROTEIN"/>
    <property type="match status" value="1"/>
</dbReference>
<dbReference type="EMBL" id="NGFO01000008">
    <property type="protein sequence ID" value="OUC79187.1"/>
    <property type="molecule type" value="Genomic_DNA"/>
</dbReference>
<dbReference type="RefSeq" id="WP_086534982.1">
    <property type="nucleotide sequence ID" value="NZ_NGFO01000008.1"/>
</dbReference>
<dbReference type="AlphaFoldDB" id="A0A243QC27"/>
<reference evidence="2 3" key="1">
    <citation type="submission" date="2017-05" db="EMBL/GenBank/DDBJ databases">
        <title>Biotechnological potential of actinobacteria isolated from South African environments.</title>
        <authorList>
            <person name="Le Roes-Hill M."/>
            <person name="Prins A."/>
            <person name="Durrell K.A."/>
        </authorList>
    </citation>
    <scope>NUCLEOTIDE SEQUENCE [LARGE SCALE GENOMIC DNA]</scope>
    <source>
        <strain evidence="2">BS2</strain>
    </source>
</reference>
<dbReference type="PANTHER" id="PTHR34202:SF1">
    <property type="entry name" value="UPF0548 PROTEIN"/>
    <property type="match status" value="1"/>
</dbReference>
<dbReference type="OrthoDB" id="120660at2"/>
<dbReference type="InterPro" id="IPR014457">
    <property type="entry name" value="UCP010260"/>
</dbReference>
<dbReference type="SUPFAM" id="SSF55961">
    <property type="entry name" value="Bet v1-like"/>
    <property type="match status" value="1"/>
</dbReference>
<organism evidence="2 3">
    <name type="scientific">Gordonia lacunae</name>
    <dbReference type="NCBI Taxonomy" id="417102"/>
    <lineage>
        <taxon>Bacteria</taxon>
        <taxon>Bacillati</taxon>
        <taxon>Actinomycetota</taxon>
        <taxon>Actinomycetes</taxon>
        <taxon>Mycobacteriales</taxon>
        <taxon>Gordoniaceae</taxon>
        <taxon>Gordonia</taxon>
    </lineage>
</organism>
<evidence type="ECO:0000259" key="1">
    <source>
        <dbReference type="Pfam" id="PF09348"/>
    </source>
</evidence>
<accession>A0A243QC27</accession>
<dbReference type="Pfam" id="PF09348">
    <property type="entry name" value="DUF1990"/>
    <property type="match status" value="1"/>
</dbReference>
<dbReference type="STRING" id="417102.CA982_08890"/>
<feature type="domain" description="DUF1990" evidence="1">
    <location>
        <begin position="9"/>
        <end position="163"/>
    </location>
</feature>
<proteinExistence type="predicted"/>
<gene>
    <name evidence="2" type="ORF">CA982_08890</name>
</gene>
<name>A0A243QC27_9ACTN</name>
<evidence type="ECO:0000313" key="3">
    <source>
        <dbReference type="Proteomes" id="UP000194632"/>
    </source>
</evidence>
<comment type="caution">
    <text evidence="2">The sequence shown here is derived from an EMBL/GenBank/DDBJ whole genome shotgun (WGS) entry which is preliminary data.</text>
</comment>
<sequence length="168" mass="18257">MTVDRSALTYPEVGATSGALPPGYHHLRRSRVVGSGAECFASAGQRILDWEMHRRAGFGVDAATPAATVGADVGLRVGVGPLGITARCRVIEVIDTPRERGLAYGTLPGHPEIGEERFWVEWLADDTVVGHIVAFSRPGRWFTRLGGPFGRLAQSRITERYLDALMCR</sequence>
<dbReference type="InterPro" id="IPR018960">
    <property type="entry name" value="DUF1990"/>
</dbReference>
<evidence type="ECO:0000313" key="2">
    <source>
        <dbReference type="EMBL" id="OUC79187.1"/>
    </source>
</evidence>
<dbReference type="Proteomes" id="UP000194632">
    <property type="component" value="Unassembled WGS sequence"/>
</dbReference>